<accession>A0ABZ0LVE3</accession>
<name>A0ABZ0LVE3_9ACTN</name>
<feature type="transmembrane region" description="Helical" evidence="2">
    <location>
        <begin position="146"/>
        <end position="170"/>
    </location>
</feature>
<dbReference type="Proteomes" id="UP001301731">
    <property type="component" value="Chromosome"/>
</dbReference>
<sequence length="284" mass="30017">MHMNVAPHLLTEDRAEFERILDDALRTAHERPDLAEIGKRLNTEQLRTMALNATALIAAAATAEYDHFVKVREDFRSPPSRPSVMDAVLSRGGDEDQDGPGAGFAAVVTVLAPVLAGLAALIFLLSGSVLKAVGAAPEFAGALITAGWFFAAVTAAGLFCAAIGLLVTALRNSSTEVPAQDPGGELPDEVSRAREAWRHALRERGIVPFLRDALADPSAGPSSSGPPHQRSRYPKVGYSGPDFSSPSEGATEIRPAFTSPEFTSPDFTPPDFSTSTESDPEPGQ</sequence>
<dbReference type="EMBL" id="CP137573">
    <property type="protein sequence ID" value="WOX23310.1"/>
    <property type="molecule type" value="Genomic_DNA"/>
</dbReference>
<feature type="transmembrane region" description="Helical" evidence="2">
    <location>
        <begin position="101"/>
        <end position="126"/>
    </location>
</feature>
<keyword evidence="2" id="KW-0472">Membrane</keyword>
<keyword evidence="2" id="KW-0812">Transmembrane</keyword>
<feature type="compositionally biased region" description="Low complexity" evidence="1">
    <location>
        <begin position="217"/>
        <end position="227"/>
    </location>
</feature>
<evidence type="ECO:0000256" key="2">
    <source>
        <dbReference type="SAM" id="Phobius"/>
    </source>
</evidence>
<reference evidence="3 4" key="1">
    <citation type="submission" date="2023-10" db="EMBL/GenBank/DDBJ databases">
        <title>The genome sequence of Streptomyces sp. HUAS YS2.</title>
        <authorList>
            <person name="Mo P."/>
        </authorList>
    </citation>
    <scope>NUCLEOTIDE SEQUENCE [LARGE SCALE GENOMIC DNA]</scope>
    <source>
        <strain evidence="3 4">HUAS YS2</strain>
    </source>
</reference>
<proteinExistence type="predicted"/>
<keyword evidence="4" id="KW-1185">Reference proteome</keyword>
<protein>
    <recommendedName>
        <fullName evidence="5">Transmembrane protein</fullName>
    </recommendedName>
</protein>
<organism evidence="3 4">
    <name type="scientific">Streptomyces solicathayae</name>
    <dbReference type="NCBI Taxonomy" id="3081768"/>
    <lineage>
        <taxon>Bacteria</taxon>
        <taxon>Bacillati</taxon>
        <taxon>Actinomycetota</taxon>
        <taxon>Actinomycetes</taxon>
        <taxon>Kitasatosporales</taxon>
        <taxon>Streptomycetaceae</taxon>
        <taxon>Streptomyces</taxon>
    </lineage>
</organism>
<evidence type="ECO:0000256" key="1">
    <source>
        <dbReference type="SAM" id="MobiDB-lite"/>
    </source>
</evidence>
<feature type="compositionally biased region" description="Polar residues" evidence="1">
    <location>
        <begin position="260"/>
        <end position="277"/>
    </location>
</feature>
<gene>
    <name evidence="3" type="ORF">R2D22_18695</name>
</gene>
<keyword evidence="2" id="KW-1133">Transmembrane helix</keyword>
<evidence type="ECO:0000313" key="3">
    <source>
        <dbReference type="EMBL" id="WOX23310.1"/>
    </source>
</evidence>
<dbReference type="RefSeq" id="WP_318105036.1">
    <property type="nucleotide sequence ID" value="NZ_CP137573.1"/>
</dbReference>
<evidence type="ECO:0008006" key="5">
    <source>
        <dbReference type="Google" id="ProtNLM"/>
    </source>
</evidence>
<feature type="region of interest" description="Disordered" evidence="1">
    <location>
        <begin position="216"/>
        <end position="284"/>
    </location>
</feature>
<evidence type="ECO:0000313" key="4">
    <source>
        <dbReference type="Proteomes" id="UP001301731"/>
    </source>
</evidence>